<keyword evidence="10" id="KW-1185">Reference proteome</keyword>
<evidence type="ECO:0000256" key="1">
    <source>
        <dbReference type="ARBA" id="ARBA00022448"/>
    </source>
</evidence>
<dbReference type="EMBL" id="WSUT01000005">
    <property type="protein sequence ID" value="MWC44105.1"/>
    <property type="molecule type" value="Genomic_DNA"/>
</dbReference>
<evidence type="ECO:0000256" key="3">
    <source>
        <dbReference type="ARBA" id="ARBA00022723"/>
    </source>
</evidence>
<evidence type="ECO:0000313" key="9">
    <source>
        <dbReference type="EMBL" id="SDF16906.1"/>
    </source>
</evidence>
<reference evidence="9 10" key="1">
    <citation type="submission" date="2016-10" db="EMBL/GenBank/DDBJ databases">
        <authorList>
            <person name="Varghese N."/>
            <person name="Submissions S."/>
        </authorList>
    </citation>
    <scope>NUCLEOTIDE SEQUENCE [LARGE SCALE GENOMIC DNA]</scope>
    <source>
        <strain evidence="9 10">S7-754</strain>
    </source>
</reference>
<gene>
    <name evidence="8" type="ORF">GQR91_10655</name>
    <name evidence="9" type="ORF">SAMN05216557_102404</name>
</gene>
<dbReference type="PANTHER" id="PTHR11961">
    <property type="entry name" value="CYTOCHROME C"/>
    <property type="match status" value="1"/>
</dbReference>
<dbReference type="Proteomes" id="UP000323502">
    <property type="component" value="Unassembled WGS sequence"/>
</dbReference>
<evidence type="ECO:0000259" key="7">
    <source>
        <dbReference type="PROSITE" id="PS51007"/>
    </source>
</evidence>
<proteinExistence type="predicted"/>
<dbReference type="InterPro" id="IPR009056">
    <property type="entry name" value="Cyt_c-like_dom"/>
</dbReference>
<evidence type="ECO:0000313" key="8">
    <source>
        <dbReference type="EMBL" id="MWC44105.1"/>
    </source>
</evidence>
<dbReference type="PRINTS" id="PR00604">
    <property type="entry name" value="CYTCHRMECIAB"/>
</dbReference>
<dbReference type="SUPFAM" id="SSF46626">
    <property type="entry name" value="Cytochrome c"/>
    <property type="match status" value="1"/>
</dbReference>
<dbReference type="Proteomes" id="UP000436801">
    <property type="component" value="Unassembled WGS sequence"/>
</dbReference>
<dbReference type="OrthoDB" id="9805828at2"/>
<protein>
    <submittedName>
        <fullName evidence="8 9">Cytochrome C</fullName>
    </submittedName>
</protein>
<dbReference type="PROSITE" id="PS51007">
    <property type="entry name" value="CYTC"/>
    <property type="match status" value="1"/>
</dbReference>
<organism evidence="9 10">
    <name type="scientific">Sphingomonas carotinifaciens</name>
    <dbReference type="NCBI Taxonomy" id="1166323"/>
    <lineage>
        <taxon>Bacteria</taxon>
        <taxon>Pseudomonadati</taxon>
        <taxon>Pseudomonadota</taxon>
        <taxon>Alphaproteobacteria</taxon>
        <taxon>Sphingomonadales</taxon>
        <taxon>Sphingomonadaceae</taxon>
        <taxon>Sphingomonas</taxon>
    </lineage>
</organism>
<dbReference type="Gene3D" id="1.10.760.10">
    <property type="entry name" value="Cytochrome c-like domain"/>
    <property type="match status" value="1"/>
</dbReference>
<keyword evidence="3 6" id="KW-0479">Metal-binding</keyword>
<dbReference type="EMBL" id="FNBI01000002">
    <property type="protein sequence ID" value="SDF16906.1"/>
    <property type="molecule type" value="Genomic_DNA"/>
</dbReference>
<evidence type="ECO:0000313" key="10">
    <source>
        <dbReference type="Proteomes" id="UP000323502"/>
    </source>
</evidence>
<dbReference type="InterPro" id="IPR036909">
    <property type="entry name" value="Cyt_c-like_dom_sf"/>
</dbReference>
<keyword evidence="2 6" id="KW-0349">Heme</keyword>
<evidence type="ECO:0000313" key="11">
    <source>
        <dbReference type="Proteomes" id="UP000436801"/>
    </source>
</evidence>
<dbReference type="GO" id="GO:0020037">
    <property type="term" value="F:heme binding"/>
    <property type="evidence" value="ECO:0007669"/>
    <property type="project" value="InterPro"/>
</dbReference>
<name>A0A1G7IWF2_9SPHN</name>
<dbReference type="AlphaFoldDB" id="A0A1G7IWF2"/>
<sequence>MTICWWALPVTILLALAGCGDDDHARRLASAGPNPSLDALMRVADPGNGRRVFGQCLACHTIGQGQLDRAGPNLHAIMGKPVAGGSDRFGYTVALSRVGGRWDRATMDRWLADPQRFAPGTRMSFAGLADPLDRADVIWYLEAEGK</sequence>
<keyword evidence="1" id="KW-0813">Transport</keyword>
<dbReference type="GO" id="GO:0046872">
    <property type="term" value="F:metal ion binding"/>
    <property type="evidence" value="ECO:0007669"/>
    <property type="project" value="UniProtKB-KW"/>
</dbReference>
<evidence type="ECO:0000256" key="4">
    <source>
        <dbReference type="ARBA" id="ARBA00022982"/>
    </source>
</evidence>
<reference evidence="8 11" key="2">
    <citation type="submission" date="2019-12" db="EMBL/GenBank/DDBJ databases">
        <authorList>
            <person name="Zheng J."/>
        </authorList>
    </citation>
    <scope>NUCLEOTIDE SEQUENCE [LARGE SCALE GENOMIC DNA]</scope>
    <source>
        <strain evidence="8 11">DSM 27347</strain>
    </source>
</reference>
<dbReference type="GO" id="GO:0009055">
    <property type="term" value="F:electron transfer activity"/>
    <property type="evidence" value="ECO:0007669"/>
    <property type="project" value="InterPro"/>
</dbReference>
<dbReference type="InterPro" id="IPR002327">
    <property type="entry name" value="Cyt_c_1A/1B"/>
</dbReference>
<evidence type="ECO:0000256" key="2">
    <source>
        <dbReference type="ARBA" id="ARBA00022617"/>
    </source>
</evidence>
<accession>A0A1G7IWF2</accession>
<evidence type="ECO:0000256" key="6">
    <source>
        <dbReference type="PROSITE-ProRule" id="PRU00433"/>
    </source>
</evidence>
<keyword evidence="5 6" id="KW-0408">Iron</keyword>
<keyword evidence="4" id="KW-0249">Electron transport</keyword>
<feature type="domain" description="Cytochrome c" evidence="7">
    <location>
        <begin position="44"/>
        <end position="145"/>
    </location>
</feature>
<evidence type="ECO:0000256" key="5">
    <source>
        <dbReference type="ARBA" id="ARBA00023004"/>
    </source>
</evidence>